<organism evidence="1 2">
    <name type="scientific">Lactobacillus jensenii</name>
    <dbReference type="NCBI Taxonomy" id="109790"/>
    <lineage>
        <taxon>Bacteria</taxon>
        <taxon>Bacillati</taxon>
        <taxon>Bacillota</taxon>
        <taxon>Bacilli</taxon>
        <taxon>Lactobacillales</taxon>
        <taxon>Lactobacillaceae</taxon>
        <taxon>Lactobacillus</taxon>
    </lineage>
</organism>
<evidence type="ECO:0000313" key="1">
    <source>
        <dbReference type="EMBL" id="KAA9320507.1"/>
    </source>
</evidence>
<accession>A0A5N1I971</accession>
<proteinExistence type="predicted"/>
<dbReference type="EMBL" id="VYWW01000045">
    <property type="protein sequence ID" value="KAA9320507.1"/>
    <property type="molecule type" value="Genomic_DNA"/>
</dbReference>
<protein>
    <submittedName>
        <fullName evidence="1">Uncharacterized protein</fullName>
    </submittedName>
</protein>
<evidence type="ECO:0000313" key="2">
    <source>
        <dbReference type="Proteomes" id="UP000327236"/>
    </source>
</evidence>
<sequence>MIKASNDEIKFIDFFDSSEALKAKNEAETGQTEIIGNLNDLDKWIDTINEDCSDSLQGKI</sequence>
<reference evidence="1 2" key="1">
    <citation type="submission" date="2019-09" db="EMBL/GenBank/DDBJ databases">
        <title>Draft genome sequence assemblies of isolates from the urinary tract.</title>
        <authorList>
            <person name="Mores C.R."/>
            <person name="Putonti C."/>
            <person name="Wolfe A.J."/>
        </authorList>
    </citation>
    <scope>NUCLEOTIDE SEQUENCE [LARGE SCALE GENOMIC DNA]</scope>
    <source>
        <strain evidence="1 2">UMB246</strain>
    </source>
</reference>
<dbReference type="Proteomes" id="UP000327236">
    <property type="component" value="Unassembled WGS sequence"/>
</dbReference>
<name>A0A5N1I971_LACJE</name>
<dbReference type="RefSeq" id="WP_151074643.1">
    <property type="nucleotide sequence ID" value="NZ_CATOUX010000011.1"/>
</dbReference>
<comment type="caution">
    <text evidence="1">The sequence shown here is derived from an EMBL/GenBank/DDBJ whole genome shotgun (WGS) entry which is preliminary data.</text>
</comment>
<dbReference type="OrthoDB" id="2247533at2"/>
<gene>
    <name evidence="1" type="ORF">F6H94_07830</name>
</gene>
<dbReference type="AlphaFoldDB" id="A0A5N1I971"/>